<evidence type="ECO:0000256" key="1">
    <source>
        <dbReference type="SAM" id="MobiDB-lite"/>
    </source>
</evidence>
<comment type="caution">
    <text evidence="2">The sequence shown here is derived from an EMBL/GenBank/DDBJ whole genome shotgun (WGS) entry which is preliminary data.</text>
</comment>
<accession>A0ABQ3QV30</accession>
<dbReference type="Proteomes" id="UP001050808">
    <property type="component" value="Unassembled WGS sequence"/>
</dbReference>
<protein>
    <submittedName>
        <fullName evidence="2">Uncharacterized protein</fullName>
    </submittedName>
</protein>
<proteinExistence type="predicted"/>
<organism evidence="2 3">
    <name type="scientific">Streptomyces violascens</name>
    <dbReference type="NCBI Taxonomy" id="67381"/>
    <lineage>
        <taxon>Bacteria</taxon>
        <taxon>Bacillati</taxon>
        <taxon>Actinomycetota</taxon>
        <taxon>Actinomycetes</taxon>
        <taxon>Kitasatosporales</taxon>
        <taxon>Streptomycetaceae</taxon>
        <taxon>Streptomyces</taxon>
    </lineage>
</organism>
<evidence type="ECO:0000313" key="2">
    <source>
        <dbReference type="EMBL" id="GHI41141.1"/>
    </source>
</evidence>
<evidence type="ECO:0000313" key="3">
    <source>
        <dbReference type="Proteomes" id="UP001050808"/>
    </source>
</evidence>
<feature type="region of interest" description="Disordered" evidence="1">
    <location>
        <begin position="159"/>
        <end position="178"/>
    </location>
</feature>
<keyword evidence="3" id="KW-1185">Reference proteome</keyword>
<dbReference type="EMBL" id="BNDY01000017">
    <property type="protein sequence ID" value="GHI41141.1"/>
    <property type="molecule type" value="Genomic_DNA"/>
</dbReference>
<reference evidence="2" key="1">
    <citation type="submission" date="2024-05" db="EMBL/GenBank/DDBJ databases">
        <title>Whole genome shotgun sequence of Streptomyces violascens NBRC 12920.</title>
        <authorList>
            <person name="Komaki H."/>
            <person name="Tamura T."/>
        </authorList>
    </citation>
    <scope>NUCLEOTIDE SEQUENCE</scope>
    <source>
        <strain evidence="2">NBRC 12920</strain>
    </source>
</reference>
<name>A0ABQ3QV30_9ACTN</name>
<sequence>MYSHAQSVRVHTGVEWNGLLTTSCGETTLMMSDADPSASIPHPRWMPIGEEAELCSAGQWWDAIRAFEANGLRAVELLKEAGEPAGPVFIEPDGLEPRLYFLVPVGTAAGWSEPGTVALGASCHVLVPQADKTEPPGLHWRELPQAPRSLTPPIALRRALSRARRERRGPAEDTGTSA</sequence>
<gene>
    <name evidence="2" type="ORF">Sviol_55490</name>
</gene>